<protein>
    <recommendedName>
        <fullName evidence="3">Kelch motif family protein</fullName>
    </recommendedName>
</protein>
<dbReference type="Gene3D" id="2.120.10.80">
    <property type="entry name" value="Kelch-type beta propeller"/>
    <property type="match status" value="2"/>
</dbReference>
<evidence type="ECO:0008006" key="3">
    <source>
        <dbReference type="Google" id="ProtNLM"/>
    </source>
</evidence>
<dbReference type="InterPro" id="IPR015915">
    <property type="entry name" value="Kelch-typ_b-propeller"/>
</dbReference>
<dbReference type="InterPro" id="IPR011043">
    <property type="entry name" value="Gal_Oxase/kelch_b-propeller"/>
</dbReference>
<organism evidence="1 2">
    <name type="scientific">Reticulomyxa filosa</name>
    <dbReference type="NCBI Taxonomy" id="46433"/>
    <lineage>
        <taxon>Eukaryota</taxon>
        <taxon>Sar</taxon>
        <taxon>Rhizaria</taxon>
        <taxon>Retaria</taxon>
        <taxon>Foraminifera</taxon>
        <taxon>Monothalamids</taxon>
        <taxon>Reticulomyxidae</taxon>
        <taxon>Reticulomyxa</taxon>
    </lineage>
</organism>
<reference evidence="1 2" key="1">
    <citation type="journal article" date="2013" name="Curr. Biol.">
        <title>The Genome of the Foraminiferan Reticulomyxa filosa.</title>
        <authorList>
            <person name="Glockner G."/>
            <person name="Hulsmann N."/>
            <person name="Schleicher M."/>
            <person name="Noegel A.A."/>
            <person name="Eichinger L."/>
            <person name="Gallinger C."/>
            <person name="Pawlowski J."/>
            <person name="Sierra R."/>
            <person name="Euteneuer U."/>
            <person name="Pillet L."/>
            <person name="Moustafa A."/>
            <person name="Platzer M."/>
            <person name="Groth M."/>
            <person name="Szafranski K."/>
            <person name="Schliwa M."/>
        </authorList>
    </citation>
    <scope>NUCLEOTIDE SEQUENCE [LARGE SCALE GENOMIC DNA]</scope>
</reference>
<dbReference type="EMBL" id="ASPP01003905">
    <property type="protein sequence ID" value="ETO32817.1"/>
    <property type="molecule type" value="Genomic_DNA"/>
</dbReference>
<keyword evidence="2" id="KW-1185">Reference proteome</keyword>
<accession>X6P5E0</accession>
<dbReference type="SUPFAM" id="SSF50965">
    <property type="entry name" value="Galactose oxidase, central domain"/>
    <property type="match status" value="1"/>
</dbReference>
<sequence>MIKRFLYKAFENSLKIQHDFELFIVIYIISIKTKDYLKIFKGNHLKDFAVFQFSKEFPFLKCLKYLIVQININNMGNQNKSQASITLFQNLKALPTPLSYSQCVLHKHEILICGGWDKRDCYSYHTIKNKYKFICEFPSDIILEGHCVVKLINNNKDSDEITLLSFGGFYDHTLVMKYVSVWSNNNDNEMNKPKNYNQWVPFTDSHNRTIRIGRDNDNYNGVRAVIGGSNNNLLFITYLNCNISVFDLNTFQFIKHDTLPIGNYINYHCFNKNNEMLLFFRSTGLLIEYDENNNNFQFHQLRVGKDIESLCQYGYVCTNGGILFFGGYTYMNSKTVCKYLIQEKSWITFETSLPIPLYGCFGILSEDNTHIHIIGGISERSAVSTHMKTKVNIWKDISNLVIFLFDLLNFLCNYVQFYEISTVKK</sequence>
<name>X6P5E0_RETFI</name>
<dbReference type="AlphaFoldDB" id="X6P5E0"/>
<proteinExistence type="predicted"/>
<dbReference type="OrthoDB" id="1022638at2759"/>
<evidence type="ECO:0000313" key="1">
    <source>
        <dbReference type="EMBL" id="ETO32817.1"/>
    </source>
</evidence>
<gene>
    <name evidence="1" type="ORF">RFI_04297</name>
</gene>
<dbReference type="Proteomes" id="UP000023152">
    <property type="component" value="Unassembled WGS sequence"/>
</dbReference>
<comment type="caution">
    <text evidence="1">The sequence shown here is derived from an EMBL/GenBank/DDBJ whole genome shotgun (WGS) entry which is preliminary data.</text>
</comment>
<evidence type="ECO:0000313" key="2">
    <source>
        <dbReference type="Proteomes" id="UP000023152"/>
    </source>
</evidence>